<evidence type="ECO:0000256" key="2">
    <source>
        <dbReference type="PROSITE-ProRule" id="PRU00169"/>
    </source>
</evidence>
<evidence type="ECO:0000313" key="4">
    <source>
        <dbReference type="EMBL" id="MBB3899662.1"/>
    </source>
</evidence>
<dbReference type="PANTHER" id="PTHR44591:SF3">
    <property type="entry name" value="RESPONSE REGULATORY DOMAIN-CONTAINING PROTEIN"/>
    <property type="match status" value="1"/>
</dbReference>
<dbReference type="Pfam" id="PF00072">
    <property type="entry name" value="Response_reg"/>
    <property type="match status" value="1"/>
</dbReference>
<protein>
    <submittedName>
        <fullName evidence="4">CheY-like chemotaxis protein</fullName>
    </submittedName>
</protein>
<dbReference type="GO" id="GO:0000160">
    <property type="term" value="P:phosphorelay signal transduction system"/>
    <property type="evidence" value="ECO:0007669"/>
    <property type="project" value="InterPro"/>
</dbReference>
<dbReference type="InterPro" id="IPR001789">
    <property type="entry name" value="Sig_transdc_resp-reg_receiver"/>
</dbReference>
<dbReference type="Gene3D" id="3.40.50.2300">
    <property type="match status" value="1"/>
</dbReference>
<dbReference type="PANTHER" id="PTHR44591">
    <property type="entry name" value="STRESS RESPONSE REGULATOR PROTEIN 1"/>
    <property type="match status" value="1"/>
</dbReference>
<evidence type="ECO:0000256" key="1">
    <source>
        <dbReference type="ARBA" id="ARBA00022553"/>
    </source>
</evidence>
<proteinExistence type="predicted"/>
<gene>
    <name evidence="4" type="ORF">GGQ83_003122</name>
</gene>
<dbReference type="InterPro" id="IPR050595">
    <property type="entry name" value="Bact_response_regulator"/>
</dbReference>
<feature type="domain" description="Response regulatory" evidence="3">
    <location>
        <begin position="40"/>
        <end position="156"/>
    </location>
</feature>
<dbReference type="AlphaFoldDB" id="A0A840AFI3"/>
<keyword evidence="5" id="KW-1185">Reference proteome</keyword>
<organism evidence="4 5">
    <name type="scientific">Roseococcus suduntuyensis</name>
    <dbReference type="NCBI Taxonomy" id="455361"/>
    <lineage>
        <taxon>Bacteria</taxon>
        <taxon>Pseudomonadati</taxon>
        <taxon>Pseudomonadota</taxon>
        <taxon>Alphaproteobacteria</taxon>
        <taxon>Acetobacterales</taxon>
        <taxon>Roseomonadaceae</taxon>
        <taxon>Roseococcus</taxon>
    </lineage>
</organism>
<dbReference type="PROSITE" id="PS50110">
    <property type="entry name" value="RESPONSE_REGULATORY"/>
    <property type="match status" value="1"/>
</dbReference>
<sequence>MSQVKDRGETVLMQGEGKLSGRVARAADDTQGGVEPPRGRVLIVEDEFFVAMDAEDSLTAAGFTVIGIAATADAAVNLAESQSPDIVLMDIRLVGRRDGIDAAAEIRERFGIPCVFATAHSDPTTRHRAEVAAAPLGWLSKPYTRAEVTNALGRALQRYRQERG</sequence>
<evidence type="ECO:0000313" key="5">
    <source>
        <dbReference type="Proteomes" id="UP000553193"/>
    </source>
</evidence>
<dbReference type="CDD" id="cd17534">
    <property type="entry name" value="REC_DC-like"/>
    <property type="match status" value="1"/>
</dbReference>
<accession>A0A840AFI3</accession>
<dbReference type="SMART" id="SM00448">
    <property type="entry name" value="REC"/>
    <property type="match status" value="1"/>
</dbReference>
<comment type="caution">
    <text evidence="4">The sequence shown here is derived from an EMBL/GenBank/DDBJ whole genome shotgun (WGS) entry which is preliminary data.</text>
</comment>
<dbReference type="RefSeq" id="WP_242535171.1">
    <property type="nucleotide sequence ID" value="NZ_JACIDJ010000006.1"/>
</dbReference>
<name>A0A840AFI3_9PROT</name>
<keyword evidence="1 2" id="KW-0597">Phosphoprotein</keyword>
<feature type="modified residue" description="4-aspartylphosphate" evidence="2">
    <location>
        <position position="90"/>
    </location>
</feature>
<dbReference type="InterPro" id="IPR011006">
    <property type="entry name" value="CheY-like_superfamily"/>
</dbReference>
<reference evidence="4 5" key="1">
    <citation type="submission" date="2020-08" db="EMBL/GenBank/DDBJ databases">
        <title>Genomic Encyclopedia of Type Strains, Phase IV (KMG-IV): sequencing the most valuable type-strain genomes for metagenomic binning, comparative biology and taxonomic classification.</title>
        <authorList>
            <person name="Goeker M."/>
        </authorList>
    </citation>
    <scope>NUCLEOTIDE SEQUENCE [LARGE SCALE GENOMIC DNA]</scope>
    <source>
        <strain evidence="4 5">DSM 19979</strain>
    </source>
</reference>
<dbReference type="SUPFAM" id="SSF52172">
    <property type="entry name" value="CheY-like"/>
    <property type="match status" value="1"/>
</dbReference>
<dbReference type="EMBL" id="JACIDJ010000006">
    <property type="protein sequence ID" value="MBB3899662.1"/>
    <property type="molecule type" value="Genomic_DNA"/>
</dbReference>
<evidence type="ECO:0000259" key="3">
    <source>
        <dbReference type="PROSITE" id="PS50110"/>
    </source>
</evidence>
<dbReference type="Proteomes" id="UP000553193">
    <property type="component" value="Unassembled WGS sequence"/>
</dbReference>